<evidence type="ECO:0000313" key="12">
    <source>
        <dbReference type="RefSeq" id="XP_012946360.2"/>
    </source>
</evidence>
<dbReference type="Gene3D" id="1.10.287.70">
    <property type="match status" value="1"/>
</dbReference>
<evidence type="ECO:0000256" key="7">
    <source>
        <dbReference type="ARBA" id="ARBA00023303"/>
    </source>
</evidence>
<feature type="compositionally biased region" description="Gly residues" evidence="8">
    <location>
        <begin position="81"/>
        <end position="102"/>
    </location>
</feature>
<evidence type="ECO:0000256" key="2">
    <source>
        <dbReference type="ARBA" id="ARBA00022448"/>
    </source>
</evidence>
<feature type="domain" description="Potassium channel" evidence="10">
    <location>
        <begin position="195"/>
        <end position="268"/>
    </location>
</feature>
<protein>
    <submittedName>
        <fullName evidence="12">Uncharacterized protein LOC106013958</fullName>
    </submittedName>
</protein>
<comment type="subcellular location">
    <subcellularLocation>
        <location evidence="1">Membrane</location>
        <topology evidence="1">Multi-pass membrane protein</topology>
    </subcellularLocation>
</comment>
<dbReference type="PROSITE" id="PS51257">
    <property type="entry name" value="PROKAR_LIPOPROTEIN"/>
    <property type="match status" value="1"/>
</dbReference>
<name>A0ABM1AEW9_APLCA</name>
<reference evidence="12" key="1">
    <citation type="submission" date="2025-08" db="UniProtKB">
        <authorList>
            <consortium name="RefSeq"/>
        </authorList>
    </citation>
    <scope>IDENTIFICATION</scope>
</reference>
<feature type="transmembrane region" description="Helical" evidence="9">
    <location>
        <begin position="131"/>
        <end position="149"/>
    </location>
</feature>
<evidence type="ECO:0000256" key="3">
    <source>
        <dbReference type="ARBA" id="ARBA00022692"/>
    </source>
</evidence>
<dbReference type="RefSeq" id="XP_012946360.2">
    <property type="nucleotide sequence ID" value="XM_013090906.2"/>
</dbReference>
<feature type="region of interest" description="Disordered" evidence="8">
    <location>
        <begin position="79"/>
        <end position="102"/>
    </location>
</feature>
<keyword evidence="5" id="KW-0406">Ion transport</keyword>
<evidence type="ECO:0000313" key="11">
    <source>
        <dbReference type="Proteomes" id="UP000694888"/>
    </source>
</evidence>
<accession>A0ABM1AEW9</accession>
<evidence type="ECO:0000256" key="9">
    <source>
        <dbReference type="SAM" id="Phobius"/>
    </source>
</evidence>
<keyword evidence="11" id="KW-1185">Reference proteome</keyword>
<keyword evidence="6 9" id="KW-0472">Membrane</keyword>
<dbReference type="PANTHER" id="PTHR11003">
    <property type="entry name" value="POTASSIUM CHANNEL, SUBFAMILY K"/>
    <property type="match status" value="1"/>
</dbReference>
<organism evidence="11 12">
    <name type="scientific">Aplysia californica</name>
    <name type="common">California sea hare</name>
    <dbReference type="NCBI Taxonomy" id="6500"/>
    <lineage>
        <taxon>Eukaryota</taxon>
        <taxon>Metazoa</taxon>
        <taxon>Spiralia</taxon>
        <taxon>Lophotrochozoa</taxon>
        <taxon>Mollusca</taxon>
        <taxon>Gastropoda</taxon>
        <taxon>Heterobranchia</taxon>
        <taxon>Euthyneura</taxon>
        <taxon>Tectipleura</taxon>
        <taxon>Aplysiida</taxon>
        <taxon>Aplysioidea</taxon>
        <taxon>Aplysiidae</taxon>
        <taxon>Aplysia</taxon>
    </lineage>
</organism>
<evidence type="ECO:0000256" key="8">
    <source>
        <dbReference type="SAM" id="MobiDB-lite"/>
    </source>
</evidence>
<dbReference type="Proteomes" id="UP000694888">
    <property type="component" value="Unplaced"/>
</dbReference>
<evidence type="ECO:0000259" key="10">
    <source>
        <dbReference type="Pfam" id="PF07885"/>
    </source>
</evidence>
<keyword evidence="3 9" id="KW-0812">Transmembrane</keyword>
<gene>
    <name evidence="12" type="primary">LOC106013958</name>
</gene>
<dbReference type="InterPro" id="IPR003280">
    <property type="entry name" value="2pore_dom_K_chnl"/>
</dbReference>
<dbReference type="InterPro" id="IPR013099">
    <property type="entry name" value="K_chnl_dom"/>
</dbReference>
<keyword evidence="2" id="KW-0813">Transport</keyword>
<evidence type="ECO:0000256" key="6">
    <source>
        <dbReference type="ARBA" id="ARBA00023136"/>
    </source>
</evidence>
<dbReference type="PANTHER" id="PTHR11003:SF345">
    <property type="entry name" value="TWIK FAMILY OF POTASSIUM CHANNELS PROTEIN 18"/>
    <property type="match status" value="1"/>
</dbReference>
<proteinExistence type="predicted"/>
<keyword evidence="7" id="KW-0407">Ion channel</keyword>
<dbReference type="GeneID" id="106013958"/>
<evidence type="ECO:0000256" key="5">
    <source>
        <dbReference type="ARBA" id="ARBA00023065"/>
    </source>
</evidence>
<keyword evidence="4 9" id="KW-1133">Transmembrane helix</keyword>
<dbReference type="SUPFAM" id="SSF81324">
    <property type="entry name" value="Voltage-gated potassium channels"/>
    <property type="match status" value="1"/>
</dbReference>
<sequence length="315" mass="34938">MSALKRQNTFYGLGIDTNITTISNGVCSCQSHAHFQQQLGETIISSNNNTPLSRSASLRNHHCNSPGRYLSRSIRERERGVGGAGGGGGGVGGGIGGEGGGVPGSEEAKGVCECVGEGKKKKRDEMKLKRLIFLIAVFIVYVSLGAVVFKELEGQAEVDRKNDLEAYVKIFLDDNPCVNRSQVYELMRKSVVDSEIVYYVVENKTHLDRWDFSGAFGFVVSVVTTIGLHETRFTNMYLHEFYVVIAYVWILLGLAYLSLVYRFITDTMVAKAQKVERSTIKRLGWPYIIPPVIPVAHAFIQSSSRFDLIIWQQVV</sequence>
<evidence type="ECO:0000256" key="4">
    <source>
        <dbReference type="ARBA" id="ARBA00022989"/>
    </source>
</evidence>
<feature type="transmembrane region" description="Helical" evidence="9">
    <location>
        <begin position="284"/>
        <end position="300"/>
    </location>
</feature>
<evidence type="ECO:0000256" key="1">
    <source>
        <dbReference type="ARBA" id="ARBA00004141"/>
    </source>
</evidence>
<feature type="transmembrane region" description="Helical" evidence="9">
    <location>
        <begin position="241"/>
        <end position="264"/>
    </location>
</feature>
<dbReference type="Pfam" id="PF07885">
    <property type="entry name" value="Ion_trans_2"/>
    <property type="match status" value="1"/>
</dbReference>